<feature type="transmembrane region" description="Helical" evidence="1">
    <location>
        <begin position="391"/>
        <end position="413"/>
    </location>
</feature>
<feature type="transmembrane region" description="Helical" evidence="1">
    <location>
        <begin position="338"/>
        <end position="357"/>
    </location>
</feature>
<feature type="transmembrane region" description="Helical" evidence="1">
    <location>
        <begin position="364"/>
        <end position="385"/>
    </location>
</feature>
<feature type="transmembrane region" description="Helical" evidence="1">
    <location>
        <begin position="16"/>
        <end position="35"/>
    </location>
</feature>
<dbReference type="Gene3D" id="3.30.70.1430">
    <property type="entry name" value="Multidrug efflux transporter AcrB pore domain"/>
    <property type="match status" value="2"/>
</dbReference>
<evidence type="ECO:0000256" key="1">
    <source>
        <dbReference type="SAM" id="Phobius"/>
    </source>
</evidence>
<evidence type="ECO:0000313" key="3">
    <source>
        <dbReference type="Proteomes" id="UP000771749"/>
    </source>
</evidence>
<dbReference type="GO" id="GO:0042910">
    <property type="term" value="F:xenobiotic transmembrane transporter activity"/>
    <property type="evidence" value="ECO:0007669"/>
    <property type="project" value="TreeGrafter"/>
</dbReference>
<dbReference type="PANTHER" id="PTHR32063:SF18">
    <property type="entry name" value="CATION EFFLUX SYSTEM PROTEIN"/>
    <property type="match status" value="1"/>
</dbReference>
<feature type="transmembrane region" description="Helical" evidence="1">
    <location>
        <begin position="869"/>
        <end position="886"/>
    </location>
</feature>
<evidence type="ECO:0000313" key="2">
    <source>
        <dbReference type="EMBL" id="MBO8453900.1"/>
    </source>
</evidence>
<dbReference type="PRINTS" id="PR00702">
    <property type="entry name" value="ACRIFLAVINRP"/>
</dbReference>
<dbReference type="Gene3D" id="3.30.2090.10">
    <property type="entry name" value="Multidrug efflux transporter AcrB TolC docking domain, DN and DC subdomains"/>
    <property type="match status" value="2"/>
</dbReference>
<dbReference type="PANTHER" id="PTHR32063">
    <property type="match status" value="1"/>
</dbReference>
<dbReference type="Proteomes" id="UP000771749">
    <property type="component" value="Unassembled WGS sequence"/>
</dbReference>
<keyword evidence="1" id="KW-1133">Transmembrane helix</keyword>
<proteinExistence type="predicted"/>
<dbReference type="Gene3D" id="3.30.70.1440">
    <property type="entry name" value="Multidrug efflux transporter AcrB pore domain"/>
    <property type="match status" value="1"/>
</dbReference>
<feature type="transmembrane region" description="Helical" evidence="1">
    <location>
        <begin position="970"/>
        <end position="987"/>
    </location>
</feature>
<protein>
    <submittedName>
        <fullName evidence="2">Efflux RND transporter permease subunit</fullName>
    </submittedName>
</protein>
<dbReference type="SUPFAM" id="SSF82714">
    <property type="entry name" value="Multidrug efflux transporter AcrB TolC docking domain, DN and DC subdomains"/>
    <property type="match status" value="2"/>
</dbReference>
<sequence>MDVSDIVKGAIHHKKMVYFAVAILIALGITGLVYMNKDEFPTFEIKNGLIAGIYPGADAEEVEKQLTEPLEDVLFSFSEISRDNTSSYSRNGMCYIYTDLTTPASTKNEVWSKIKLKLDAVRQTLPPGVLAVAVMDDFSAVSSLLIALESDDKGYSEMKGYAEELSLRLQTIPELANARIIGGQNDEIAVTLDMERLSAYGISPSSIMLACQASGLQLGSGNFSTGYASSPIRIENTVASEREIAEKIVYSDPQGNILRLKDIATVERRWKKPSSLVSHNGNTAVIISVEMRPDNNIVAFGRDVDEVLSEFGKTLPDSVHVSKITDQPHVVGSSVLSFLRDLVISMIVVILVMLMLFPMKSALIASSGVPVCTAVAIAIMFLTGIDLNTVSLAALIVVLGMIVDDSIINMDGYMDKLGRGMGRIEAACASAKELFMPMFTATFAISVMFFPAKVLITGYLGDFVTNFPWVIAIALGASLAYAVLVVPSLEVRYIKSAKNTDKGIISRGQTFFFNAMQNGYEKMETLCFRHPKLTILAGAAAVALGILMFFNVNIQLMPKAARECFVVEIYLESGSGIDRTKEVSDSLEKILLKDKRITSVTSFVGTSSPRFHATYAPQTPSPDFAQFIVNTTSVKATESVLRDYEADYQHYFTDAVVRFKQMDYQAVSAPVEVRIKGDDYYALQSVADTIRHFMYASLDDRLQWIHSSADGTSSFVDVSLDPDEASRLGVSRSMLSLALAGAFNSIPIASVWEGDAKIPVNLYSEAVSDTMSYDVIANQMVATNVPGVSVPLRQIADIVPQWRPDTYLRTGGVETITVAADMKYSYSQPEAMREIKRYVEEKIEPGLPEGITISYGGLSSMNGQVGPEILVTFFCAVAILFLFLLVHFKKVSIAVLTLVLSSLCLFGAFFGLWLFGLDFGLTSVLGLISLVGIIVRNGILMFEYAEELRFEKGWDVKSASVEAGKRRMRPIFLTSCTTALGVLPMIISGDALWMPMGVVICFGTMLSIILITLIMPVSYWQIFKNADNVSSSNEKEAVANEK</sequence>
<organism evidence="2 3">
    <name type="scientific">Candidatus Cryptobacteroides gallistercoris</name>
    <dbReference type="NCBI Taxonomy" id="2840765"/>
    <lineage>
        <taxon>Bacteria</taxon>
        <taxon>Pseudomonadati</taxon>
        <taxon>Bacteroidota</taxon>
        <taxon>Bacteroidia</taxon>
        <taxon>Bacteroidales</taxon>
        <taxon>Candidatus Cryptobacteroides</taxon>
    </lineage>
</organism>
<name>A0A940DP18_9BACT</name>
<feature type="transmembrane region" description="Helical" evidence="1">
    <location>
        <begin position="467"/>
        <end position="489"/>
    </location>
</feature>
<gene>
    <name evidence="2" type="ORF">IAC07_04140</name>
</gene>
<accession>A0A940DP18</accession>
<dbReference type="InterPro" id="IPR001036">
    <property type="entry name" value="Acrflvin-R"/>
</dbReference>
<dbReference type="GO" id="GO:0005886">
    <property type="term" value="C:plasma membrane"/>
    <property type="evidence" value="ECO:0007669"/>
    <property type="project" value="TreeGrafter"/>
</dbReference>
<dbReference type="Gene3D" id="1.20.1640.10">
    <property type="entry name" value="Multidrug efflux transporter AcrB transmembrane domain"/>
    <property type="match status" value="2"/>
</dbReference>
<dbReference type="AlphaFoldDB" id="A0A940DP18"/>
<keyword evidence="1" id="KW-0812">Transmembrane</keyword>
<feature type="transmembrane region" description="Helical" evidence="1">
    <location>
        <begin position="921"/>
        <end position="942"/>
    </location>
</feature>
<reference evidence="2" key="2">
    <citation type="journal article" date="2021" name="PeerJ">
        <title>Extensive microbial diversity within the chicken gut microbiome revealed by metagenomics and culture.</title>
        <authorList>
            <person name="Gilroy R."/>
            <person name="Ravi A."/>
            <person name="Getino M."/>
            <person name="Pursley I."/>
            <person name="Horton D.L."/>
            <person name="Alikhan N.F."/>
            <person name="Baker D."/>
            <person name="Gharbi K."/>
            <person name="Hall N."/>
            <person name="Watson M."/>
            <person name="Adriaenssens E.M."/>
            <person name="Foster-Nyarko E."/>
            <person name="Jarju S."/>
            <person name="Secka A."/>
            <person name="Antonio M."/>
            <person name="Oren A."/>
            <person name="Chaudhuri R.R."/>
            <person name="La Ragione R."/>
            <person name="Hildebrand F."/>
            <person name="Pallen M.J."/>
        </authorList>
    </citation>
    <scope>NUCLEOTIDE SEQUENCE</scope>
    <source>
        <strain evidence="2">F1-3629</strain>
    </source>
</reference>
<dbReference type="InterPro" id="IPR027463">
    <property type="entry name" value="AcrB_DN_DC_subdom"/>
</dbReference>
<feature type="transmembrane region" description="Helical" evidence="1">
    <location>
        <begin position="533"/>
        <end position="552"/>
    </location>
</feature>
<dbReference type="Pfam" id="PF00873">
    <property type="entry name" value="ACR_tran"/>
    <property type="match status" value="1"/>
</dbReference>
<dbReference type="Gene3D" id="3.30.70.1320">
    <property type="entry name" value="Multidrug efflux transporter AcrB pore domain like"/>
    <property type="match status" value="1"/>
</dbReference>
<feature type="transmembrane region" description="Helical" evidence="1">
    <location>
        <begin position="893"/>
        <end position="915"/>
    </location>
</feature>
<feature type="transmembrane region" description="Helical" evidence="1">
    <location>
        <begin position="434"/>
        <end position="461"/>
    </location>
</feature>
<dbReference type="SUPFAM" id="SSF82866">
    <property type="entry name" value="Multidrug efflux transporter AcrB transmembrane domain"/>
    <property type="match status" value="2"/>
</dbReference>
<keyword evidence="1" id="KW-0472">Membrane</keyword>
<reference evidence="2" key="1">
    <citation type="submission" date="2020-10" db="EMBL/GenBank/DDBJ databases">
        <authorList>
            <person name="Gilroy R."/>
        </authorList>
    </citation>
    <scope>NUCLEOTIDE SEQUENCE</scope>
    <source>
        <strain evidence="2">F1-3629</strain>
    </source>
</reference>
<comment type="caution">
    <text evidence="2">The sequence shown here is derived from an EMBL/GenBank/DDBJ whole genome shotgun (WGS) entry which is preliminary data.</text>
</comment>
<feature type="transmembrane region" description="Helical" evidence="1">
    <location>
        <begin position="993"/>
        <end position="1015"/>
    </location>
</feature>
<dbReference type="SUPFAM" id="SSF82693">
    <property type="entry name" value="Multidrug efflux transporter AcrB pore domain, PN1, PN2, PC1 and PC2 subdomains"/>
    <property type="match status" value="2"/>
</dbReference>
<dbReference type="EMBL" id="JADIMJ010000065">
    <property type="protein sequence ID" value="MBO8453900.1"/>
    <property type="molecule type" value="Genomic_DNA"/>
</dbReference>